<dbReference type="EMBL" id="WWNR01000015">
    <property type="protein sequence ID" value="MZQ91112.1"/>
    <property type="molecule type" value="Genomic_DNA"/>
</dbReference>
<dbReference type="PANTHER" id="PTHR42964">
    <property type="entry name" value="ENOYL-COA HYDRATASE"/>
    <property type="match status" value="1"/>
</dbReference>
<dbReference type="InterPro" id="IPR029045">
    <property type="entry name" value="ClpP/crotonase-like_dom_sf"/>
</dbReference>
<dbReference type="PANTHER" id="PTHR42964:SF1">
    <property type="entry name" value="POLYKETIDE BIOSYNTHESIS ENOYL-COA HYDRATASE PKSH-RELATED"/>
    <property type="match status" value="1"/>
</dbReference>
<dbReference type="CDD" id="cd06558">
    <property type="entry name" value="crotonase-like"/>
    <property type="match status" value="1"/>
</dbReference>
<comment type="similarity">
    <text evidence="1">Belongs to the enoyl-CoA hydratase/isomerase family.</text>
</comment>
<dbReference type="OrthoDB" id="9795613at2"/>
<keyword evidence="4" id="KW-1185">Reference proteome</keyword>
<dbReference type="AlphaFoldDB" id="A0A6L8VNQ2"/>
<comment type="caution">
    <text evidence="3">The sequence shown here is derived from an EMBL/GenBank/DDBJ whole genome shotgun (WGS) entry which is preliminary data.</text>
</comment>
<dbReference type="Gene3D" id="3.30.300.220">
    <property type="match status" value="1"/>
</dbReference>
<name>A0A6L8VNQ2_9RHOB</name>
<dbReference type="SUPFAM" id="SSF52096">
    <property type="entry name" value="ClpP/crotonase"/>
    <property type="match status" value="1"/>
</dbReference>
<dbReference type="InterPro" id="IPR051683">
    <property type="entry name" value="Enoyl-CoA_Hydratase/Isomerase"/>
</dbReference>
<evidence type="ECO:0000313" key="4">
    <source>
        <dbReference type="Proteomes" id="UP000477083"/>
    </source>
</evidence>
<dbReference type="InterPro" id="IPR045004">
    <property type="entry name" value="ECH_dom"/>
</dbReference>
<evidence type="ECO:0000259" key="2">
    <source>
        <dbReference type="Pfam" id="PF16113"/>
    </source>
</evidence>
<proteinExistence type="inferred from homology"/>
<evidence type="ECO:0000313" key="3">
    <source>
        <dbReference type="EMBL" id="MZQ91112.1"/>
    </source>
</evidence>
<accession>A0A6L8VNQ2</accession>
<feature type="domain" description="Enoyl-CoA hydratase/isomerase" evidence="2">
    <location>
        <begin position="1"/>
        <end position="62"/>
    </location>
</feature>
<organism evidence="3 4">
    <name type="scientific">Frigidibacter albus</name>
    <dbReference type="NCBI Taxonomy" id="1465486"/>
    <lineage>
        <taxon>Bacteria</taxon>
        <taxon>Pseudomonadati</taxon>
        <taxon>Pseudomonadota</taxon>
        <taxon>Alphaproteobacteria</taxon>
        <taxon>Rhodobacterales</taxon>
        <taxon>Paracoccaceae</taxon>
        <taxon>Frigidibacter</taxon>
    </lineage>
</organism>
<evidence type="ECO:0000256" key="1">
    <source>
        <dbReference type="ARBA" id="ARBA00005254"/>
    </source>
</evidence>
<dbReference type="Proteomes" id="UP000477083">
    <property type="component" value="Unassembled WGS sequence"/>
</dbReference>
<reference evidence="3 4" key="1">
    <citation type="submission" date="2020-01" db="EMBL/GenBank/DDBJ databases">
        <title>Frigidibacter albus SP32T (=CGMCC 1.13995T).</title>
        <authorList>
            <person name="Liao X."/>
        </authorList>
    </citation>
    <scope>NUCLEOTIDE SEQUENCE [LARGE SCALE GENOMIC DNA]</scope>
    <source>
        <strain evidence="3 4">SP32</strain>
    </source>
</reference>
<gene>
    <name evidence="3" type="ORF">GS660_18635</name>
</gene>
<dbReference type="Pfam" id="PF16113">
    <property type="entry name" value="ECH_2"/>
    <property type="match status" value="1"/>
</dbReference>
<protein>
    <recommendedName>
        <fullName evidence="2">Enoyl-CoA hydratase/isomerase domain-containing protein</fullName>
    </recommendedName>
</protein>
<sequence>MGILTLNRPEAHNAVSDEMREAIGAALEAFAGDVAVRCVLMRGEGKSFCAGRDTRQLGQRREGWAHHDYIAFS</sequence>